<accession>A0A1N7LMU4</accession>
<dbReference type="STRING" id="1086013.SAMN05421774_10234"/>
<dbReference type="Gene3D" id="3.30.1490.20">
    <property type="entry name" value="ATP-grasp fold, A domain"/>
    <property type="match status" value="1"/>
</dbReference>
<feature type="domain" description="ATP-grasp" evidence="4">
    <location>
        <begin position="491"/>
        <end position="527"/>
    </location>
</feature>
<dbReference type="FunFam" id="3.30.1490.20:FF:000020">
    <property type="entry name" value="Protein lysine acetyltransferase"/>
    <property type="match status" value="1"/>
</dbReference>
<sequence>MDRTHDFASLGALIQPRSVAVIGASADPSRIGGRPIRWMLEAGYAGRIFPVNPGRTEVQGLTAHASIADLPEVPEAAILAVPAAHVAGALAELGQRGTRAAIVFSSGFAEMGEAGAAEQARLVATARGHGLRILGPNSLGLFNGRTRFYASFTTTFETGWPHDGGISIVSQSGAFGSHIATLARNRGLGAPLCVMTGNEADVSVGEVIGWLASDPATKVIVAYMEGIKHGPTLLAGLAAARAARKPVILMKVGRSALGSHAAQSHTASIAGDDLVADAVFRDSGAIRADSAEQLLDFAEVAAHGIYPSRNRLGVMTVSGGAGVLMSDAAEAHGIEMPAMPQATQDRLRAVLPFAAFRNPLDCTAHLVNDHSLLDSFLGAMMDEGDYDAILSFFAQIAGTEPFGTALFDTLAQMRHRWPERLQVLVAVVNEAQRRRYANIGVPVFEDATRAVAAVGAMIRLGAAFGAPPAPRPALPAPAPLPAGPLTETTAKAVLAAHGIPAAPEQLCTDAAGAGAAAQAMGFPVVMKIVSPDIAHKTEIGGVLLGISSATEVGASFATLIERARTARPEAQIDGVLVARQIVGGTELIMGIKADPVFGPIAMVGLGGIFTEVLADVALRQCPVTTAEAERMILSLRGAALLTGARGRPPADIPAAARALAALSVFAASQGSRIGSIDLNPVVVLPLGQGAFALDALIEPGAPPD</sequence>
<evidence type="ECO:0000313" key="5">
    <source>
        <dbReference type="EMBL" id="SIS75104.1"/>
    </source>
</evidence>
<dbReference type="Gene3D" id="3.40.50.261">
    <property type="entry name" value="Succinyl-CoA synthetase domains"/>
    <property type="match status" value="2"/>
</dbReference>
<dbReference type="Proteomes" id="UP000186141">
    <property type="component" value="Unassembled WGS sequence"/>
</dbReference>
<dbReference type="PROSITE" id="PS50975">
    <property type="entry name" value="ATP_GRASP"/>
    <property type="match status" value="1"/>
</dbReference>
<dbReference type="GO" id="GO:0046872">
    <property type="term" value="F:metal ion binding"/>
    <property type="evidence" value="ECO:0007669"/>
    <property type="project" value="InterPro"/>
</dbReference>
<evidence type="ECO:0000313" key="6">
    <source>
        <dbReference type="Proteomes" id="UP000186141"/>
    </source>
</evidence>
<dbReference type="RefSeq" id="WP_076529268.1">
    <property type="nucleotide sequence ID" value="NZ_BMEH01000002.1"/>
</dbReference>
<keyword evidence="3" id="KW-0067">ATP-binding</keyword>
<dbReference type="EMBL" id="FTOT01000002">
    <property type="protein sequence ID" value="SIS75104.1"/>
    <property type="molecule type" value="Genomic_DNA"/>
</dbReference>
<dbReference type="InterPro" id="IPR011761">
    <property type="entry name" value="ATP-grasp"/>
</dbReference>
<keyword evidence="1" id="KW-0816">Tricarboxylic acid cycle</keyword>
<dbReference type="Gene3D" id="3.30.470.20">
    <property type="entry name" value="ATP-grasp fold, B domain"/>
    <property type="match status" value="1"/>
</dbReference>
<evidence type="ECO:0000259" key="4">
    <source>
        <dbReference type="PROSITE" id="PS50975"/>
    </source>
</evidence>
<dbReference type="Gene3D" id="3.40.50.720">
    <property type="entry name" value="NAD(P)-binding Rossmann-like Domain"/>
    <property type="match status" value="1"/>
</dbReference>
<protein>
    <submittedName>
        <fullName evidence="5">6-carboxyhexanoate-CoA ligase</fullName>
    </submittedName>
</protein>
<dbReference type="InterPro" id="IPR003781">
    <property type="entry name" value="CoA-bd"/>
</dbReference>
<dbReference type="SUPFAM" id="SSF52210">
    <property type="entry name" value="Succinyl-CoA synthetase domains"/>
    <property type="match status" value="2"/>
</dbReference>
<keyword evidence="5" id="KW-0436">Ligase</keyword>
<dbReference type="SUPFAM" id="SSF56059">
    <property type="entry name" value="Glutathione synthetase ATP-binding domain-like"/>
    <property type="match status" value="1"/>
</dbReference>
<dbReference type="PANTHER" id="PTHR42793">
    <property type="entry name" value="COA BINDING DOMAIN CONTAINING PROTEIN"/>
    <property type="match status" value="1"/>
</dbReference>
<dbReference type="OrthoDB" id="9807426at2"/>
<keyword evidence="6" id="KW-1185">Reference proteome</keyword>
<dbReference type="SUPFAM" id="SSF51735">
    <property type="entry name" value="NAD(P)-binding Rossmann-fold domains"/>
    <property type="match status" value="1"/>
</dbReference>
<dbReference type="InterPro" id="IPR016102">
    <property type="entry name" value="Succinyl-CoA_synth-like"/>
</dbReference>
<evidence type="ECO:0000256" key="1">
    <source>
        <dbReference type="ARBA" id="ARBA00022532"/>
    </source>
</evidence>
<name>A0A1N7LMU4_9RHOB</name>
<dbReference type="InterPro" id="IPR036291">
    <property type="entry name" value="NAD(P)-bd_dom_sf"/>
</dbReference>
<evidence type="ECO:0000256" key="3">
    <source>
        <dbReference type="PROSITE-ProRule" id="PRU00409"/>
    </source>
</evidence>
<comment type="similarity">
    <text evidence="2">In the N-terminal section; belongs to the acetate CoA ligase alpha subunit family.</text>
</comment>
<reference evidence="5 6" key="1">
    <citation type="submission" date="2017-01" db="EMBL/GenBank/DDBJ databases">
        <authorList>
            <person name="Mah S.A."/>
            <person name="Swanson W.J."/>
            <person name="Moy G.W."/>
            <person name="Vacquier V.D."/>
        </authorList>
    </citation>
    <scope>NUCLEOTIDE SEQUENCE [LARGE SCALE GENOMIC DNA]</scope>
    <source>
        <strain evidence="5 6">DSM 26375</strain>
    </source>
</reference>
<dbReference type="InterPro" id="IPR032875">
    <property type="entry name" value="Succ_CoA_lig_flav_dom"/>
</dbReference>
<keyword evidence="3" id="KW-0547">Nucleotide-binding</keyword>
<dbReference type="GO" id="GO:0016874">
    <property type="term" value="F:ligase activity"/>
    <property type="evidence" value="ECO:0007669"/>
    <property type="project" value="UniProtKB-KW"/>
</dbReference>
<dbReference type="Pfam" id="PF13380">
    <property type="entry name" value="CoA_binding_2"/>
    <property type="match status" value="1"/>
</dbReference>
<dbReference type="GO" id="GO:0006099">
    <property type="term" value="P:tricarboxylic acid cycle"/>
    <property type="evidence" value="ECO:0007669"/>
    <property type="project" value="UniProtKB-KW"/>
</dbReference>
<dbReference type="GO" id="GO:0005524">
    <property type="term" value="F:ATP binding"/>
    <property type="evidence" value="ECO:0007669"/>
    <property type="project" value="UniProtKB-UniRule"/>
</dbReference>
<evidence type="ECO:0000256" key="2">
    <source>
        <dbReference type="ARBA" id="ARBA00060888"/>
    </source>
</evidence>
<dbReference type="SMART" id="SM00881">
    <property type="entry name" value="CoA_binding"/>
    <property type="match status" value="1"/>
</dbReference>
<dbReference type="InterPro" id="IPR013815">
    <property type="entry name" value="ATP_grasp_subdomain_1"/>
</dbReference>
<proteinExistence type="inferred from homology"/>
<dbReference type="PANTHER" id="PTHR42793:SF4">
    <property type="entry name" value="BLL6376 PROTEIN"/>
    <property type="match status" value="1"/>
</dbReference>
<gene>
    <name evidence="5" type="ORF">SAMN05421774_10234</name>
</gene>
<organism evidence="5 6">
    <name type="scientific">Gemmobacter megaterium</name>
    <dbReference type="NCBI Taxonomy" id="1086013"/>
    <lineage>
        <taxon>Bacteria</taxon>
        <taxon>Pseudomonadati</taxon>
        <taxon>Pseudomonadota</taxon>
        <taxon>Alphaproteobacteria</taxon>
        <taxon>Rhodobacterales</taxon>
        <taxon>Paracoccaceae</taxon>
        <taxon>Gemmobacter</taxon>
    </lineage>
</organism>
<dbReference type="AlphaFoldDB" id="A0A1N7LMU4"/>
<dbReference type="Pfam" id="PF13607">
    <property type="entry name" value="Succ_CoA_lig"/>
    <property type="match status" value="1"/>
</dbReference>
<dbReference type="Pfam" id="PF13549">
    <property type="entry name" value="ATP-grasp_5"/>
    <property type="match status" value="1"/>
</dbReference>